<evidence type="ECO:0008006" key="4">
    <source>
        <dbReference type="Google" id="ProtNLM"/>
    </source>
</evidence>
<organism evidence="2 3">
    <name type="scientific">Polyangium fumosum</name>
    <dbReference type="NCBI Taxonomy" id="889272"/>
    <lineage>
        <taxon>Bacteria</taxon>
        <taxon>Pseudomonadati</taxon>
        <taxon>Myxococcota</taxon>
        <taxon>Polyangia</taxon>
        <taxon>Polyangiales</taxon>
        <taxon>Polyangiaceae</taxon>
        <taxon>Polyangium</taxon>
    </lineage>
</organism>
<reference evidence="2 3" key="1">
    <citation type="submission" date="2019-04" db="EMBL/GenBank/DDBJ databases">
        <authorList>
            <person name="Li Y."/>
            <person name="Wang J."/>
        </authorList>
    </citation>
    <scope>NUCLEOTIDE SEQUENCE [LARGE SCALE GENOMIC DNA]</scope>
    <source>
        <strain evidence="2 3">DSM 14668</strain>
    </source>
</reference>
<evidence type="ECO:0000256" key="1">
    <source>
        <dbReference type="SAM" id="MobiDB-lite"/>
    </source>
</evidence>
<keyword evidence="3" id="KW-1185">Reference proteome</keyword>
<name>A0A4U1JA28_9BACT</name>
<dbReference type="RefSeq" id="WP_136931610.1">
    <property type="nucleotide sequence ID" value="NZ_SSMQ01000028.1"/>
</dbReference>
<comment type="caution">
    <text evidence="2">The sequence shown here is derived from an EMBL/GenBank/DDBJ whole genome shotgun (WGS) entry which is preliminary data.</text>
</comment>
<dbReference type="EMBL" id="SSMQ01000028">
    <property type="protein sequence ID" value="TKD03490.1"/>
    <property type="molecule type" value="Genomic_DNA"/>
</dbReference>
<gene>
    <name evidence="2" type="ORF">E8A74_25125</name>
</gene>
<evidence type="ECO:0000313" key="3">
    <source>
        <dbReference type="Proteomes" id="UP000309215"/>
    </source>
</evidence>
<proteinExistence type="predicted"/>
<evidence type="ECO:0000313" key="2">
    <source>
        <dbReference type="EMBL" id="TKD03490.1"/>
    </source>
</evidence>
<protein>
    <recommendedName>
        <fullName evidence="4">STAS/SEC14 domain-containing protein</fullName>
    </recommendedName>
</protein>
<feature type="region of interest" description="Disordered" evidence="1">
    <location>
        <begin position="134"/>
        <end position="153"/>
    </location>
</feature>
<dbReference type="Proteomes" id="UP000309215">
    <property type="component" value="Unassembled WGS sequence"/>
</dbReference>
<dbReference type="OrthoDB" id="5512963at2"/>
<dbReference type="AlphaFoldDB" id="A0A4U1JA28"/>
<sequence length="153" mass="16732">MSTSSSFEERFGPHRLRFEAPNQICTVLDGSLSVDEAQGIIDRIYEIGRKHGPLLSMLDVTRYKTSGERVRQVFLRGSTERIPVVAGAIFGASFPIRIAMSMVLTAGAHILPSRFSFPVTFVATEAEARAWLASHRPADSERTGPGELLPTGT</sequence>
<accession>A0A4U1JA28</accession>